<keyword evidence="3" id="KW-1185">Reference proteome</keyword>
<dbReference type="Proteomes" id="UP001527099">
    <property type="component" value="Unassembled WGS sequence"/>
</dbReference>
<sequence>MILVICLLFVWFSILIFAFLPNKLSIITNVLLYMLLAVVDINKLTILSDTLEVFQLSRKVPEFLSMILHRDFTFSITLLTFANVYLTTWKRSTKAGITLYTFSYLFCTGQFLRFNGALTYERWNIFYECLLIISLMIIAYWFGRLLIHLQQKEKSL</sequence>
<organism evidence="2 3">
    <name type="scientific">Paenibacillus alginolyticus</name>
    <dbReference type="NCBI Taxonomy" id="59839"/>
    <lineage>
        <taxon>Bacteria</taxon>
        <taxon>Bacillati</taxon>
        <taxon>Bacillota</taxon>
        <taxon>Bacilli</taxon>
        <taxon>Bacillales</taxon>
        <taxon>Paenibacillaceae</taxon>
        <taxon>Paenibacillus</taxon>
    </lineage>
</organism>
<name>A0ABT4GJU8_9BACL</name>
<feature type="transmembrane region" description="Helical" evidence="1">
    <location>
        <begin position="63"/>
        <end position="85"/>
    </location>
</feature>
<dbReference type="RefSeq" id="WP_268617550.1">
    <property type="nucleotide sequence ID" value="NZ_JAMDMX010000100.1"/>
</dbReference>
<evidence type="ECO:0000313" key="3">
    <source>
        <dbReference type="Proteomes" id="UP001527099"/>
    </source>
</evidence>
<feature type="transmembrane region" description="Helical" evidence="1">
    <location>
        <begin position="97"/>
        <end position="113"/>
    </location>
</feature>
<comment type="caution">
    <text evidence="2">The sequence shown here is derived from an EMBL/GenBank/DDBJ whole genome shotgun (WGS) entry which is preliminary data.</text>
</comment>
<feature type="transmembrane region" description="Helical" evidence="1">
    <location>
        <begin position="125"/>
        <end position="147"/>
    </location>
</feature>
<gene>
    <name evidence="2" type="ORF">M5X19_26680</name>
</gene>
<protein>
    <submittedName>
        <fullName evidence="2">Uncharacterized protein</fullName>
    </submittedName>
</protein>
<keyword evidence="1" id="KW-0812">Transmembrane</keyword>
<keyword evidence="1" id="KW-1133">Transmembrane helix</keyword>
<reference evidence="2 3" key="1">
    <citation type="submission" date="2022-05" db="EMBL/GenBank/DDBJ databases">
        <title>Genome Sequencing of Bee-Associated Microbes.</title>
        <authorList>
            <person name="Dunlap C."/>
        </authorList>
    </citation>
    <scope>NUCLEOTIDE SEQUENCE [LARGE SCALE GENOMIC DNA]</scope>
    <source>
        <strain evidence="2 3">NRRL B-14421</strain>
    </source>
</reference>
<accession>A0ABT4GJU8</accession>
<proteinExistence type="predicted"/>
<dbReference type="EMBL" id="JAMDMX010000100">
    <property type="protein sequence ID" value="MCY9696460.1"/>
    <property type="molecule type" value="Genomic_DNA"/>
</dbReference>
<evidence type="ECO:0000256" key="1">
    <source>
        <dbReference type="SAM" id="Phobius"/>
    </source>
</evidence>
<evidence type="ECO:0000313" key="2">
    <source>
        <dbReference type="EMBL" id="MCY9696460.1"/>
    </source>
</evidence>
<keyword evidence="1" id="KW-0472">Membrane</keyword>